<dbReference type="HOGENOM" id="CLU_026673_3_4_1"/>
<dbReference type="Gramene" id="Pp3c12_2540V3.3">
    <property type="protein sequence ID" value="Pp3c12_2540V3.3"/>
    <property type="gene ID" value="Pp3c12_2540"/>
</dbReference>
<dbReference type="EnsemblPlants" id="Pp3c12_2540V3.1">
    <property type="protein sequence ID" value="Pp3c12_2540V3.1"/>
    <property type="gene ID" value="Pp3c12_2540"/>
</dbReference>
<reference evidence="5" key="3">
    <citation type="submission" date="2020-12" db="UniProtKB">
        <authorList>
            <consortium name="EnsemblPlants"/>
        </authorList>
    </citation>
    <scope>IDENTIFICATION</scope>
</reference>
<dbReference type="InterPro" id="IPR014189">
    <property type="entry name" value="Quinone_OxRdtase_PIG3"/>
</dbReference>
<name>A9SWH3_PHYPA</name>
<dbReference type="InterPro" id="IPR020843">
    <property type="entry name" value="ER"/>
</dbReference>
<proteinExistence type="predicted"/>
<feature type="domain" description="Enoyl reductase (ER)" evidence="3">
    <location>
        <begin position="10"/>
        <end position="323"/>
    </location>
</feature>
<dbReference type="OrthoDB" id="3509362at2759"/>
<dbReference type="Gramene" id="Pp3c12_2540V3.2">
    <property type="protein sequence ID" value="Pp3c12_2540V3.2"/>
    <property type="gene ID" value="Pp3c12_2540"/>
</dbReference>
<reference evidence="4 6" key="2">
    <citation type="journal article" date="2018" name="Plant J.">
        <title>The Physcomitrella patens chromosome-scale assembly reveals moss genome structure and evolution.</title>
        <authorList>
            <person name="Lang D."/>
            <person name="Ullrich K.K."/>
            <person name="Murat F."/>
            <person name="Fuchs J."/>
            <person name="Jenkins J."/>
            <person name="Haas F.B."/>
            <person name="Piednoel M."/>
            <person name="Gundlach H."/>
            <person name="Van Bel M."/>
            <person name="Meyberg R."/>
            <person name="Vives C."/>
            <person name="Morata J."/>
            <person name="Symeonidi A."/>
            <person name="Hiss M."/>
            <person name="Muchero W."/>
            <person name="Kamisugi Y."/>
            <person name="Saleh O."/>
            <person name="Blanc G."/>
            <person name="Decker E.L."/>
            <person name="van Gessel N."/>
            <person name="Grimwood J."/>
            <person name="Hayes R.D."/>
            <person name="Graham S.W."/>
            <person name="Gunter L.E."/>
            <person name="McDaniel S.F."/>
            <person name="Hoernstein S.N.W."/>
            <person name="Larsson A."/>
            <person name="Li F.W."/>
            <person name="Perroud P.F."/>
            <person name="Phillips J."/>
            <person name="Ranjan P."/>
            <person name="Rokshar D.S."/>
            <person name="Rothfels C.J."/>
            <person name="Schneider L."/>
            <person name="Shu S."/>
            <person name="Stevenson D.W."/>
            <person name="Thummler F."/>
            <person name="Tillich M."/>
            <person name="Villarreal Aguilar J.C."/>
            <person name="Widiez T."/>
            <person name="Wong G.K."/>
            <person name="Wymore A."/>
            <person name="Zhang Y."/>
            <person name="Zimmer A.D."/>
            <person name="Quatrano R.S."/>
            <person name="Mayer K.F.X."/>
            <person name="Goodstein D."/>
            <person name="Casacuberta J.M."/>
            <person name="Vandepoele K."/>
            <person name="Reski R."/>
            <person name="Cuming A.C."/>
            <person name="Tuskan G.A."/>
            <person name="Maumus F."/>
            <person name="Salse J."/>
            <person name="Schmutz J."/>
            <person name="Rensing S.A."/>
        </authorList>
    </citation>
    <scope>NUCLEOTIDE SEQUENCE [LARGE SCALE GENOMIC DNA]</scope>
    <source>
        <strain evidence="5 6">cv. Gransden 2004</strain>
    </source>
</reference>
<dbReference type="SUPFAM" id="SSF50129">
    <property type="entry name" value="GroES-like"/>
    <property type="match status" value="1"/>
</dbReference>
<dbReference type="PANTHER" id="PTHR48106">
    <property type="entry name" value="QUINONE OXIDOREDUCTASE PIG3-RELATED"/>
    <property type="match status" value="1"/>
</dbReference>
<evidence type="ECO:0000256" key="2">
    <source>
        <dbReference type="ARBA" id="ARBA00023002"/>
    </source>
</evidence>
<dbReference type="KEGG" id="ppp:112289939"/>
<organism evidence="4">
    <name type="scientific">Physcomitrium patens</name>
    <name type="common">Spreading-leaved earth moss</name>
    <name type="synonym">Physcomitrella patens</name>
    <dbReference type="NCBI Taxonomy" id="3218"/>
    <lineage>
        <taxon>Eukaryota</taxon>
        <taxon>Viridiplantae</taxon>
        <taxon>Streptophyta</taxon>
        <taxon>Embryophyta</taxon>
        <taxon>Bryophyta</taxon>
        <taxon>Bryophytina</taxon>
        <taxon>Bryopsida</taxon>
        <taxon>Funariidae</taxon>
        <taxon>Funariales</taxon>
        <taxon>Funariaceae</taxon>
        <taxon>Physcomitrium</taxon>
    </lineage>
</organism>
<dbReference type="FunCoup" id="A9SWH3">
    <property type="interactions" value="3384"/>
</dbReference>
<sequence length="328" mass="34474">MKAIIIEGGGGPEVLKLKEVDDPIAGEGEVLIKVAAAALNRADVMQRSGHYPPPPGASLIPGLECSGTIEAVGHGVTQWKVGDEVCALLGGGGYAEKINVPAVQVFPVPKGISLQHAAAIPEVACTVWSTIFMTCHLKKGETLLIHGGGSGIGTFAIQIAKAKGVKVFVTGGSEEKLKKSRELGADIGINYKTEDFMERCKAETDGKGVDVILDIMGASYLPRNIKALAMDGRLFHIATQGGEVGEIDLNAVIYRRLTVAGAGLRGRSTEKKGEIVQDVLKNVWPEIESGKVKVVIYNALPLAEASKAHEILESGSHFGKVLLLVGNA</sequence>
<dbReference type="Gramene" id="Pp3c12_2540V3.1">
    <property type="protein sequence ID" value="Pp3c12_2540V3.1"/>
    <property type="gene ID" value="Pp3c12_2540"/>
</dbReference>
<keyword evidence="6" id="KW-1185">Reference proteome</keyword>
<dbReference type="Pfam" id="PF08240">
    <property type="entry name" value="ADH_N"/>
    <property type="match status" value="1"/>
</dbReference>
<keyword evidence="1" id="KW-0521">NADP</keyword>
<evidence type="ECO:0000313" key="5">
    <source>
        <dbReference type="EnsemblPlants" id="Pp3c12_2540V3.1"/>
    </source>
</evidence>
<dbReference type="PaxDb" id="3218-PP1S128_127V6.1"/>
<accession>A9SWH3</accession>
<dbReference type="Gene3D" id="3.90.180.10">
    <property type="entry name" value="Medium-chain alcohol dehydrogenases, catalytic domain"/>
    <property type="match status" value="1"/>
</dbReference>
<dbReference type="OMA" id="WAEVPDP"/>
<protein>
    <recommendedName>
        <fullName evidence="3">Enoyl reductase (ER) domain-containing protein</fullName>
    </recommendedName>
</protein>
<dbReference type="InterPro" id="IPR036291">
    <property type="entry name" value="NAD(P)-bd_dom_sf"/>
</dbReference>
<dbReference type="SMART" id="SM00829">
    <property type="entry name" value="PKS_ER"/>
    <property type="match status" value="1"/>
</dbReference>
<evidence type="ECO:0000259" key="3">
    <source>
        <dbReference type="SMART" id="SM00829"/>
    </source>
</evidence>
<dbReference type="Gene3D" id="3.40.50.720">
    <property type="entry name" value="NAD(P)-binding Rossmann-like Domain"/>
    <property type="match status" value="1"/>
</dbReference>
<dbReference type="Proteomes" id="UP000006727">
    <property type="component" value="Chromosome 12"/>
</dbReference>
<evidence type="ECO:0000256" key="1">
    <source>
        <dbReference type="ARBA" id="ARBA00022857"/>
    </source>
</evidence>
<dbReference type="EMBL" id="ABEU02000012">
    <property type="protein sequence ID" value="PNR43337.1"/>
    <property type="molecule type" value="Genomic_DNA"/>
</dbReference>
<dbReference type="EnsemblPlants" id="Pp3c12_2540V3.3">
    <property type="protein sequence ID" value="Pp3c12_2540V3.3"/>
    <property type="gene ID" value="Pp3c12_2540"/>
</dbReference>
<dbReference type="eggNOG" id="KOG1198">
    <property type="taxonomic scope" value="Eukaryota"/>
</dbReference>
<keyword evidence="2" id="KW-0560">Oxidoreductase</keyword>
<dbReference type="InterPro" id="IPR011032">
    <property type="entry name" value="GroES-like_sf"/>
</dbReference>
<dbReference type="NCBIfam" id="TIGR02824">
    <property type="entry name" value="quinone_pig3"/>
    <property type="match status" value="1"/>
</dbReference>
<dbReference type="RefSeq" id="XP_024391466.1">
    <property type="nucleotide sequence ID" value="XM_024535698.2"/>
</dbReference>
<dbReference type="GO" id="GO:0070402">
    <property type="term" value="F:NADPH binding"/>
    <property type="evidence" value="ECO:0000318"/>
    <property type="project" value="GO_Central"/>
</dbReference>
<dbReference type="CDD" id="cd05276">
    <property type="entry name" value="p53_inducible_oxidoreductase"/>
    <property type="match status" value="1"/>
</dbReference>
<dbReference type="EnsemblPlants" id="Pp3c12_2540V3.2">
    <property type="protein sequence ID" value="Pp3c12_2540V3.2"/>
    <property type="gene ID" value="Pp3c12_2540"/>
</dbReference>
<dbReference type="InterPro" id="IPR013149">
    <property type="entry name" value="ADH-like_C"/>
</dbReference>
<dbReference type="GO" id="GO:0016651">
    <property type="term" value="F:oxidoreductase activity, acting on NAD(P)H"/>
    <property type="evidence" value="ECO:0000318"/>
    <property type="project" value="GO_Central"/>
</dbReference>
<dbReference type="Pfam" id="PF00107">
    <property type="entry name" value="ADH_zinc_N"/>
    <property type="match status" value="1"/>
</dbReference>
<dbReference type="SUPFAM" id="SSF51735">
    <property type="entry name" value="NAD(P)-binding Rossmann-fold domains"/>
    <property type="match status" value="1"/>
</dbReference>
<evidence type="ECO:0000313" key="6">
    <source>
        <dbReference type="Proteomes" id="UP000006727"/>
    </source>
</evidence>
<evidence type="ECO:0000313" key="4">
    <source>
        <dbReference type="EMBL" id="PNR43337.1"/>
    </source>
</evidence>
<dbReference type="GeneID" id="112289939"/>
<dbReference type="InterPro" id="IPR013154">
    <property type="entry name" value="ADH-like_N"/>
</dbReference>
<gene>
    <name evidence="5" type="primary">LOC112289939</name>
    <name evidence="4" type="ORF">PHYPA_015717</name>
</gene>
<reference evidence="4 6" key="1">
    <citation type="journal article" date="2008" name="Science">
        <title>The Physcomitrella genome reveals evolutionary insights into the conquest of land by plants.</title>
        <authorList>
            <person name="Rensing S."/>
            <person name="Lang D."/>
            <person name="Zimmer A."/>
            <person name="Terry A."/>
            <person name="Salamov A."/>
            <person name="Shapiro H."/>
            <person name="Nishiyama T."/>
            <person name="Perroud P.-F."/>
            <person name="Lindquist E."/>
            <person name="Kamisugi Y."/>
            <person name="Tanahashi T."/>
            <person name="Sakakibara K."/>
            <person name="Fujita T."/>
            <person name="Oishi K."/>
            <person name="Shin-I T."/>
            <person name="Kuroki Y."/>
            <person name="Toyoda A."/>
            <person name="Suzuki Y."/>
            <person name="Hashimoto A."/>
            <person name="Yamaguchi K."/>
            <person name="Sugano A."/>
            <person name="Kohara Y."/>
            <person name="Fujiyama A."/>
            <person name="Anterola A."/>
            <person name="Aoki S."/>
            <person name="Ashton N."/>
            <person name="Barbazuk W.B."/>
            <person name="Barker E."/>
            <person name="Bennetzen J."/>
            <person name="Bezanilla M."/>
            <person name="Blankenship R."/>
            <person name="Cho S.H."/>
            <person name="Dutcher S."/>
            <person name="Estelle M."/>
            <person name="Fawcett J.A."/>
            <person name="Gundlach H."/>
            <person name="Hanada K."/>
            <person name="Heyl A."/>
            <person name="Hicks K.A."/>
            <person name="Hugh J."/>
            <person name="Lohr M."/>
            <person name="Mayer K."/>
            <person name="Melkozernov A."/>
            <person name="Murata T."/>
            <person name="Nelson D."/>
            <person name="Pils B."/>
            <person name="Prigge M."/>
            <person name="Reiss B."/>
            <person name="Renner T."/>
            <person name="Rombauts S."/>
            <person name="Rushton P."/>
            <person name="Sanderfoot A."/>
            <person name="Schween G."/>
            <person name="Shiu S.-H."/>
            <person name="Stueber K."/>
            <person name="Theodoulou F.L."/>
            <person name="Tu H."/>
            <person name="Van de Peer Y."/>
            <person name="Verrier P.J."/>
            <person name="Waters E."/>
            <person name="Wood A."/>
            <person name="Yang L."/>
            <person name="Cove D."/>
            <person name="Cuming A."/>
            <person name="Hasebe M."/>
            <person name="Lucas S."/>
            <person name="Mishler D.B."/>
            <person name="Reski R."/>
            <person name="Grigoriev I."/>
            <person name="Quatrano R.S."/>
            <person name="Boore J.L."/>
        </authorList>
    </citation>
    <scope>NUCLEOTIDE SEQUENCE [LARGE SCALE GENOMIC DNA]</scope>
    <source>
        <strain evidence="5 6">cv. Gransden 2004</strain>
    </source>
</reference>
<dbReference type="AlphaFoldDB" id="A9SWH3"/>
<dbReference type="PANTHER" id="PTHR48106:SF8">
    <property type="entry name" value="OS02G0805600 PROTEIN"/>
    <property type="match status" value="1"/>
</dbReference>
<dbReference type="STRING" id="3218.A9SWH3"/>